<evidence type="ECO:0000313" key="4">
    <source>
        <dbReference type="Proteomes" id="UP001501638"/>
    </source>
</evidence>
<comment type="caution">
    <text evidence="3">The sequence shown here is derived from an EMBL/GenBank/DDBJ whole genome shotgun (WGS) entry which is preliminary data.</text>
</comment>
<feature type="region of interest" description="Disordered" evidence="1">
    <location>
        <begin position="137"/>
        <end position="159"/>
    </location>
</feature>
<feature type="region of interest" description="Disordered" evidence="1">
    <location>
        <begin position="1"/>
        <end position="26"/>
    </location>
</feature>
<keyword evidence="4" id="KW-1185">Reference proteome</keyword>
<keyword evidence="2" id="KW-1133">Transmembrane helix</keyword>
<feature type="transmembrane region" description="Helical" evidence="2">
    <location>
        <begin position="346"/>
        <end position="364"/>
    </location>
</feature>
<evidence type="ECO:0000313" key="3">
    <source>
        <dbReference type="EMBL" id="GAA2433466.1"/>
    </source>
</evidence>
<proteinExistence type="predicted"/>
<organism evidence="3 4">
    <name type="scientific">Streptomyces macrosporus</name>
    <dbReference type="NCBI Taxonomy" id="44032"/>
    <lineage>
        <taxon>Bacteria</taxon>
        <taxon>Bacillati</taxon>
        <taxon>Actinomycetota</taxon>
        <taxon>Actinomycetes</taxon>
        <taxon>Kitasatosporales</taxon>
        <taxon>Streptomycetaceae</taxon>
        <taxon>Streptomyces</taxon>
    </lineage>
</organism>
<keyword evidence="2" id="KW-0812">Transmembrane</keyword>
<evidence type="ECO:0000256" key="2">
    <source>
        <dbReference type="SAM" id="Phobius"/>
    </source>
</evidence>
<dbReference type="RefSeq" id="WP_344321373.1">
    <property type="nucleotide sequence ID" value="NZ_BAAASZ010000014.1"/>
</dbReference>
<accession>A0ABP5WV97</accession>
<dbReference type="Proteomes" id="UP001501638">
    <property type="component" value="Unassembled WGS sequence"/>
</dbReference>
<evidence type="ECO:0000256" key="1">
    <source>
        <dbReference type="SAM" id="MobiDB-lite"/>
    </source>
</evidence>
<keyword evidence="2" id="KW-0472">Membrane</keyword>
<gene>
    <name evidence="3" type="ORF">GCM10010405_15590</name>
</gene>
<sequence>MSTAIGDDGRGGGLVPPPPDTAALSHPPTLRAWRRARLAHHVRHLGPYPSAVAAGGLGTAAIGQWWPLLAVIGVLALLLAPCQWLRCRHASVNARRARLVLEHYPWRPYLLTPDAEPDASRSARDRSGAWLGVFFRPADPSDPEHTRVHGVPGPGRANSSVRALVEPRALAAELGREGTTEVWFAGDPRFGGVVSPPGGGRPMLLRARARRVPNDPTGAESAERDALAIRAGLLEYRELPKRHPVRREWEARGGRPGPARPAVDTALTRSTALRVAARLLLGPAGAAGLLLALVALWVLVADGDAPWMRVFGVGLALVSLAPTVLCLVGACSAGSGRRWPTWPGRVSGSLFAAGVLVVGLASYLD</sequence>
<feature type="transmembrane region" description="Helical" evidence="2">
    <location>
        <begin position="279"/>
        <end position="299"/>
    </location>
</feature>
<name>A0ABP5WV97_9ACTN</name>
<dbReference type="EMBL" id="BAAASZ010000014">
    <property type="protein sequence ID" value="GAA2433466.1"/>
    <property type="molecule type" value="Genomic_DNA"/>
</dbReference>
<protein>
    <submittedName>
        <fullName evidence="3">Uncharacterized protein</fullName>
    </submittedName>
</protein>
<reference evidence="4" key="1">
    <citation type="journal article" date="2019" name="Int. J. Syst. Evol. Microbiol.">
        <title>The Global Catalogue of Microorganisms (GCM) 10K type strain sequencing project: providing services to taxonomists for standard genome sequencing and annotation.</title>
        <authorList>
            <consortium name="The Broad Institute Genomics Platform"/>
            <consortium name="The Broad Institute Genome Sequencing Center for Infectious Disease"/>
            <person name="Wu L."/>
            <person name="Ma J."/>
        </authorList>
    </citation>
    <scope>NUCLEOTIDE SEQUENCE [LARGE SCALE GENOMIC DNA]</scope>
    <source>
        <strain evidence="4">JCM 6305</strain>
    </source>
</reference>
<feature type="transmembrane region" description="Helical" evidence="2">
    <location>
        <begin position="65"/>
        <end position="85"/>
    </location>
</feature>
<feature type="transmembrane region" description="Helical" evidence="2">
    <location>
        <begin position="311"/>
        <end position="334"/>
    </location>
</feature>